<keyword evidence="1" id="KW-0812">Transmembrane</keyword>
<comment type="caution">
    <text evidence="2">The sequence shown here is derived from an EMBL/GenBank/DDBJ whole genome shotgun (WGS) entry which is preliminary data.</text>
</comment>
<keyword evidence="1" id="KW-1133">Transmembrane helix</keyword>
<protein>
    <submittedName>
        <fullName evidence="2">Uncharacterized protein</fullName>
    </submittedName>
</protein>
<evidence type="ECO:0000313" key="2">
    <source>
        <dbReference type="EMBL" id="MPN31044.1"/>
    </source>
</evidence>
<dbReference type="Gene3D" id="3.40.30.10">
    <property type="entry name" value="Glutaredoxin"/>
    <property type="match status" value="1"/>
</dbReference>
<keyword evidence="1" id="KW-0472">Membrane</keyword>
<dbReference type="Pfam" id="PF01257">
    <property type="entry name" value="2Fe-2S_thioredx"/>
    <property type="match status" value="1"/>
</dbReference>
<evidence type="ECO:0000256" key="1">
    <source>
        <dbReference type="SAM" id="Phobius"/>
    </source>
</evidence>
<organism evidence="2">
    <name type="scientific">bioreactor metagenome</name>
    <dbReference type="NCBI Taxonomy" id="1076179"/>
    <lineage>
        <taxon>unclassified sequences</taxon>
        <taxon>metagenomes</taxon>
        <taxon>ecological metagenomes</taxon>
    </lineage>
</organism>
<feature type="transmembrane region" description="Helical" evidence="1">
    <location>
        <begin position="7"/>
        <end position="24"/>
    </location>
</feature>
<dbReference type="CDD" id="cd02980">
    <property type="entry name" value="TRX_Fd_family"/>
    <property type="match status" value="1"/>
</dbReference>
<dbReference type="EMBL" id="VSSQ01082414">
    <property type="protein sequence ID" value="MPN31044.1"/>
    <property type="molecule type" value="Genomic_DNA"/>
</dbReference>
<proteinExistence type="predicted"/>
<gene>
    <name evidence="2" type="ORF">SDC9_178515</name>
</gene>
<dbReference type="AlphaFoldDB" id="A0A645H3Z5"/>
<sequence length="111" mass="12690">MLYYNRYVNYLTYLLFFCLAIQYLKKRVSCVNIYICVGSSCHLKGSYNIINLMKEALEKNHLTDKVNVSAAFCLGKCTSGVTIKVDDEIITGVSPDNFKEIFDHYILKVNA</sequence>
<reference evidence="2" key="1">
    <citation type="submission" date="2019-08" db="EMBL/GenBank/DDBJ databases">
        <authorList>
            <person name="Kucharzyk K."/>
            <person name="Murdoch R.W."/>
            <person name="Higgins S."/>
            <person name="Loffler F."/>
        </authorList>
    </citation>
    <scope>NUCLEOTIDE SEQUENCE</scope>
</reference>
<dbReference type="InterPro" id="IPR036249">
    <property type="entry name" value="Thioredoxin-like_sf"/>
</dbReference>
<dbReference type="SUPFAM" id="SSF52833">
    <property type="entry name" value="Thioredoxin-like"/>
    <property type="match status" value="1"/>
</dbReference>
<accession>A0A645H3Z5</accession>
<name>A0A645H3Z5_9ZZZZ</name>